<keyword evidence="7" id="KW-0349">Heme</keyword>
<dbReference type="GO" id="GO:0016705">
    <property type="term" value="F:oxidoreductase activity, acting on paired donors, with incorporation or reduction of molecular oxygen"/>
    <property type="evidence" value="ECO:0007669"/>
    <property type="project" value="InterPro"/>
</dbReference>
<sequence>MIFEALTWLRLFLFFITIASFCIVSLSVFVLRLKPWCSCEICQCFVSSRWSLKFSNLCDSYSHLLKKSKTGTIRVHILGNIITANPENVEYMLKKRFDNYPKGKQFSSILGDLLGGGIFNVDGHLWKFQRKMASLELSNLSVKSYAFEIVVSEIRSRLFPVFSSFAEFAVAFDLASKLSAERALTVSPLIWKIKRFFNLGSEKKLRETIKLLNVLAEELIKHKRNVDVSSHDNLLSRFMANIDDDKFLRDIVISFVLAGRDTIASALTTFFWLLSNHPRVMLAIREESDRIMESKTQDVASFEQLKEMHYLQAAVHESTRLFPPVQFDSKFCQEDDILPDGTFVAKGTRVTYHPYAMGRMETIWGPDCLEFKPERWIQDGIFKQVNPFKYPVFQAGFRVCLGKEMALVEMKNVALSLIRQFDIQMANPSHTLKFTPGLTATVKNGLPVFIQGINGRTQTIKNLAKNHQ</sequence>
<dbReference type="EMBL" id="CACTIH010009039">
    <property type="protein sequence ID" value="CAA3020503.1"/>
    <property type="molecule type" value="Genomic_DNA"/>
</dbReference>
<dbReference type="SUPFAM" id="SSF48264">
    <property type="entry name" value="Cytochrome P450"/>
    <property type="match status" value="1"/>
</dbReference>
<comment type="caution">
    <text evidence="9">The sequence shown here is derived from an EMBL/GenBank/DDBJ whole genome shotgun (WGS) entry which is preliminary data.</text>
</comment>
<dbReference type="Pfam" id="PF00067">
    <property type="entry name" value="p450"/>
    <property type="match status" value="1"/>
</dbReference>
<organism evidence="9 10">
    <name type="scientific">Olea europaea subsp. europaea</name>
    <dbReference type="NCBI Taxonomy" id="158383"/>
    <lineage>
        <taxon>Eukaryota</taxon>
        <taxon>Viridiplantae</taxon>
        <taxon>Streptophyta</taxon>
        <taxon>Embryophyta</taxon>
        <taxon>Tracheophyta</taxon>
        <taxon>Spermatophyta</taxon>
        <taxon>Magnoliopsida</taxon>
        <taxon>eudicotyledons</taxon>
        <taxon>Gunneridae</taxon>
        <taxon>Pentapetalae</taxon>
        <taxon>asterids</taxon>
        <taxon>lamiids</taxon>
        <taxon>Lamiales</taxon>
        <taxon>Oleaceae</taxon>
        <taxon>Oleeae</taxon>
        <taxon>Olea</taxon>
    </lineage>
</organism>
<keyword evidence="8" id="KW-0472">Membrane</keyword>
<dbReference type="GO" id="GO:0020037">
    <property type="term" value="F:heme binding"/>
    <property type="evidence" value="ECO:0007669"/>
    <property type="project" value="InterPro"/>
</dbReference>
<dbReference type="GO" id="GO:0005506">
    <property type="term" value="F:iron ion binding"/>
    <property type="evidence" value="ECO:0007669"/>
    <property type="project" value="InterPro"/>
</dbReference>
<gene>
    <name evidence="9" type="ORF">OLEA9_A104825</name>
</gene>
<comment type="subcellular location">
    <subcellularLocation>
        <location evidence="2">Membrane</location>
        <topology evidence="2">Single-pass membrane protein</topology>
    </subcellularLocation>
</comment>
<evidence type="ECO:0000256" key="4">
    <source>
        <dbReference type="ARBA" id="ARBA00022723"/>
    </source>
</evidence>
<evidence type="ECO:0000256" key="5">
    <source>
        <dbReference type="ARBA" id="ARBA00023002"/>
    </source>
</evidence>
<dbReference type="PANTHER" id="PTHR24296">
    <property type="entry name" value="CYTOCHROME P450"/>
    <property type="match status" value="1"/>
</dbReference>
<evidence type="ECO:0000256" key="2">
    <source>
        <dbReference type="ARBA" id="ARBA00004167"/>
    </source>
</evidence>
<dbReference type="InterPro" id="IPR001128">
    <property type="entry name" value="Cyt_P450"/>
</dbReference>
<evidence type="ECO:0000256" key="3">
    <source>
        <dbReference type="ARBA" id="ARBA00010617"/>
    </source>
</evidence>
<keyword evidence="8" id="KW-1133">Transmembrane helix</keyword>
<dbReference type="Gramene" id="OE9A104825T1">
    <property type="protein sequence ID" value="OE9A104825C1"/>
    <property type="gene ID" value="OE9A104825"/>
</dbReference>
<evidence type="ECO:0000313" key="9">
    <source>
        <dbReference type="EMBL" id="CAA3020503.1"/>
    </source>
</evidence>
<dbReference type="Gene3D" id="1.10.630.10">
    <property type="entry name" value="Cytochrome P450"/>
    <property type="match status" value="1"/>
</dbReference>
<keyword evidence="5" id="KW-0560">Oxidoreductase</keyword>
<dbReference type="GO" id="GO:0016020">
    <property type="term" value="C:membrane"/>
    <property type="evidence" value="ECO:0007669"/>
    <property type="project" value="UniProtKB-SubCell"/>
</dbReference>
<dbReference type="GO" id="GO:0004497">
    <property type="term" value="F:monooxygenase activity"/>
    <property type="evidence" value="ECO:0007669"/>
    <property type="project" value="InterPro"/>
</dbReference>
<dbReference type="Proteomes" id="UP000594638">
    <property type="component" value="Unassembled WGS sequence"/>
</dbReference>
<accession>A0A8S0UK20</accession>
<proteinExistence type="inferred from homology"/>
<keyword evidence="8" id="KW-0812">Transmembrane</keyword>
<evidence type="ECO:0000256" key="6">
    <source>
        <dbReference type="ARBA" id="ARBA00023004"/>
    </source>
</evidence>
<keyword evidence="10" id="KW-1185">Reference proteome</keyword>
<comment type="cofactor">
    <cofactor evidence="1 7">
        <name>heme</name>
        <dbReference type="ChEBI" id="CHEBI:30413"/>
    </cofactor>
</comment>
<dbReference type="InterPro" id="IPR002401">
    <property type="entry name" value="Cyt_P450_E_grp-I"/>
</dbReference>
<evidence type="ECO:0000313" key="10">
    <source>
        <dbReference type="Proteomes" id="UP000594638"/>
    </source>
</evidence>
<comment type="similarity">
    <text evidence="3">Belongs to the cytochrome P450 family.</text>
</comment>
<evidence type="ECO:0000256" key="7">
    <source>
        <dbReference type="PIRSR" id="PIRSR602401-1"/>
    </source>
</evidence>
<keyword evidence="4 7" id="KW-0479">Metal-binding</keyword>
<feature type="transmembrane region" description="Helical" evidence="8">
    <location>
        <begin position="12"/>
        <end position="33"/>
    </location>
</feature>
<protein>
    <submittedName>
        <fullName evidence="9">Cytochrome P450 94C1-like</fullName>
    </submittedName>
</protein>
<dbReference type="CDD" id="cd11064">
    <property type="entry name" value="CYP86A"/>
    <property type="match status" value="1"/>
</dbReference>
<evidence type="ECO:0000256" key="1">
    <source>
        <dbReference type="ARBA" id="ARBA00001971"/>
    </source>
</evidence>
<name>A0A8S0UK20_OLEEU</name>
<keyword evidence="6 7" id="KW-0408">Iron</keyword>
<dbReference type="InterPro" id="IPR036396">
    <property type="entry name" value="Cyt_P450_sf"/>
</dbReference>
<dbReference type="OrthoDB" id="1470350at2759"/>
<dbReference type="PRINTS" id="PR00385">
    <property type="entry name" value="P450"/>
</dbReference>
<reference evidence="9 10" key="1">
    <citation type="submission" date="2019-12" db="EMBL/GenBank/DDBJ databases">
        <authorList>
            <person name="Alioto T."/>
            <person name="Alioto T."/>
            <person name="Gomez Garrido J."/>
        </authorList>
    </citation>
    <scope>NUCLEOTIDE SEQUENCE [LARGE SCALE GENOMIC DNA]</scope>
</reference>
<evidence type="ECO:0000256" key="8">
    <source>
        <dbReference type="SAM" id="Phobius"/>
    </source>
</evidence>
<dbReference type="PRINTS" id="PR00463">
    <property type="entry name" value="EP450I"/>
</dbReference>
<dbReference type="AlphaFoldDB" id="A0A8S0UK20"/>
<feature type="binding site" description="axial binding residue" evidence="7">
    <location>
        <position position="400"/>
    </location>
    <ligand>
        <name>heme</name>
        <dbReference type="ChEBI" id="CHEBI:30413"/>
    </ligand>
    <ligandPart>
        <name>Fe</name>
        <dbReference type="ChEBI" id="CHEBI:18248"/>
    </ligandPart>
</feature>